<evidence type="ECO:0000313" key="2">
    <source>
        <dbReference type="Proteomes" id="UP000541558"/>
    </source>
</evidence>
<protein>
    <submittedName>
        <fullName evidence="1">Uncharacterized protein</fullName>
    </submittedName>
</protein>
<organism evidence="1 2">
    <name type="scientific">Ephemerocybe angulata</name>
    <dbReference type="NCBI Taxonomy" id="980116"/>
    <lineage>
        <taxon>Eukaryota</taxon>
        <taxon>Fungi</taxon>
        <taxon>Dikarya</taxon>
        <taxon>Basidiomycota</taxon>
        <taxon>Agaricomycotina</taxon>
        <taxon>Agaricomycetes</taxon>
        <taxon>Agaricomycetidae</taxon>
        <taxon>Agaricales</taxon>
        <taxon>Agaricineae</taxon>
        <taxon>Psathyrellaceae</taxon>
        <taxon>Ephemerocybe</taxon>
    </lineage>
</organism>
<gene>
    <name evidence="1" type="ORF">D9611_009281</name>
</gene>
<proteinExistence type="predicted"/>
<keyword evidence="2" id="KW-1185">Reference proteome</keyword>
<reference evidence="1 2" key="1">
    <citation type="journal article" date="2020" name="ISME J.">
        <title>Uncovering the hidden diversity of litter-decomposition mechanisms in mushroom-forming fungi.</title>
        <authorList>
            <person name="Floudas D."/>
            <person name="Bentzer J."/>
            <person name="Ahren D."/>
            <person name="Johansson T."/>
            <person name="Persson P."/>
            <person name="Tunlid A."/>
        </authorList>
    </citation>
    <scope>NUCLEOTIDE SEQUENCE [LARGE SCALE GENOMIC DNA]</scope>
    <source>
        <strain evidence="1 2">CBS 175.51</strain>
    </source>
</reference>
<sequence length="393" mass="44003">MSFIPSNIQPHPDFQMATTAPMDPHLAVERFLRDGPTVDEKAAFVDAALKYLLQKAVEDAAKDTSGPVPVMFMTTNLFAASQAQPSNTTDSQISETAAMATTVKTVFDQINDMYYSDVCTTWAGSRGDYWPYFGYRSEWTLFGTRWGQGLATSYYLAEKNVDILYRFNAIYLAKVENIATEQDRLDAIAALTQFLDDNPDRSDEMAQTFLNLKRDIAAFITTFSNWIATLGINPSMAANGYKASIEVTGKGIQEQVLSLASEYRQTLTCHHSGRTGCLVCVCHLLSEMKRSLKSLQDGLLALHEPPPLDLMDKLASWNPDLQQMFDRMITIGEVWTSVRSQAVQFRAHIQGGLGAATNMRFKNEVKLARAVCGPLRDSLQKYMRGLYLYWNPE</sequence>
<accession>A0A8H5F484</accession>
<evidence type="ECO:0000313" key="1">
    <source>
        <dbReference type="EMBL" id="KAF5322992.1"/>
    </source>
</evidence>
<dbReference type="AlphaFoldDB" id="A0A8H5F484"/>
<name>A0A8H5F484_9AGAR</name>
<dbReference type="Proteomes" id="UP000541558">
    <property type="component" value="Unassembled WGS sequence"/>
</dbReference>
<dbReference type="EMBL" id="JAACJK010000167">
    <property type="protein sequence ID" value="KAF5322992.1"/>
    <property type="molecule type" value="Genomic_DNA"/>
</dbReference>
<comment type="caution">
    <text evidence="1">The sequence shown here is derived from an EMBL/GenBank/DDBJ whole genome shotgun (WGS) entry which is preliminary data.</text>
</comment>